<name>A0A9P4MGB6_9PEZI</name>
<accession>A0A9P4MGB6</accession>
<proteinExistence type="predicted"/>
<keyword evidence="3" id="KW-1185">Reference proteome</keyword>
<dbReference type="AlphaFoldDB" id="A0A9P4MGB6"/>
<feature type="compositionally biased region" description="Basic residues" evidence="1">
    <location>
        <begin position="432"/>
        <end position="441"/>
    </location>
</feature>
<evidence type="ECO:0000313" key="2">
    <source>
        <dbReference type="EMBL" id="KAF2153420.1"/>
    </source>
</evidence>
<protein>
    <submittedName>
        <fullName evidence="2">Uncharacterized protein</fullName>
    </submittedName>
</protein>
<dbReference type="Proteomes" id="UP000799439">
    <property type="component" value="Unassembled WGS sequence"/>
</dbReference>
<dbReference type="OrthoDB" id="4586300at2759"/>
<comment type="caution">
    <text evidence="2">The sequence shown here is derived from an EMBL/GenBank/DDBJ whole genome shotgun (WGS) entry which is preliminary data.</text>
</comment>
<feature type="compositionally biased region" description="Basic and acidic residues" evidence="1">
    <location>
        <begin position="352"/>
        <end position="361"/>
    </location>
</feature>
<feature type="compositionally biased region" description="Basic and acidic residues" evidence="1">
    <location>
        <begin position="419"/>
        <end position="431"/>
    </location>
</feature>
<feature type="region of interest" description="Disordered" evidence="1">
    <location>
        <begin position="1"/>
        <end position="46"/>
    </location>
</feature>
<gene>
    <name evidence="2" type="ORF">K461DRAFT_140251</name>
</gene>
<evidence type="ECO:0000313" key="3">
    <source>
        <dbReference type="Proteomes" id="UP000799439"/>
    </source>
</evidence>
<feature type="compositionally biased region" description="Basic and acidic residues" evidence="1">
    <location>
        <begin position="318"/>
        <end position="335"/>
    </location>
</feature>
<organism evidence="2 3">
    <name type="scientific">Myriangium duriaei CBS 260.36</name>
    <dbReference type="NCBI Taxonomy" id="1168546"/>
    <lineage>
        <taxon>Eukaryota</taxon>
        <taxon>Fungi</taxon>
        <taxon>Dikarya</taxon>
        <taxon>Ascomycota</taxon>
        <taxon>Pezizomycotina</taxon>
        <taxon>Dothideomycetes</taxon>
        <taxon>Dothideomycetidae</taxon>
        <taxon>Myriangiales</taxon>
        <taxon>Myriangiaceae</taxon>
        <taxon>Myriangium</taxon>
    </lineage>
</organism>
<sequence>MGTWPFGSSAPSSTRHDGHTPAPPLPPQSSGPAGSNSNDDDDDNPFIAFRRAVDDHFRILATGLSTIPSILHDLQARGESDPTPSSSDSRWTHDSFAARAEQPLAFLSQHFEPPTSHDATPPSDEALSATRVLLLQSRTACANAGVHPSSIMRLYRDADSSHPFAASSEHAWLSVRWFRHSPYSPGQLETHPQLHQQGSMWRAAFEDLLSTSTGRAPSAHDAWTGAHPDQGLYAAWAQTPRDWMLGLQCRGVLPPQLPGLYRLGCTRQMDGVFGRLMSGRGVGPWGEAARRDFVELAREVGTVDPDEQPRTQLSQKQQEQEQEHETELDAYEHFLGKASSGPHKQADVPARAPERTPEDRTPPPVAQIETQIVSTLSTTERTTLPDGTVTTKVVLRKRFADGREESTESVSTTMGQQEGDGRVADKEEAKKEQKKKGWFWS</sequence>
<feature type="region of interest" description="Disordered" evidence="1">
    <location>
        <begin position="301"/>
        <end position="367"/>
    </location>
</feature>
<dbReference type="EMBL" id="ML996085">
    <property type="protein sequence ID" value="KAF2153420.1"/>
    <property type="molecule type" value="Genomic_DNA"/>
</dbReference>
<feature type="region of interest" description="Disordered" evidence="1">
    <location>
        <begin position="399"/>
        <end position="441"/>
    </location>
</feature>
<evidence type="ECO:0000256" key="1">
    <source>
        <dbReference type="SAM" id="MobiDB-lite"/>
    </source>
</evidence>
<reference evidence="2" key="1">
    <citation type="journal article" date="2020" name="Stud. Mycol.">
        <title>101 Dothideomycetes genomes: a test case for predicting lifestyles and emergence of pathogens.</title>
        <authorList>
            <person name="Haridas S."/>
            <person name="Albert R."/>
            <person name="Binder M."/>
            <person name="Bloem J."/>
            <person name="Labutti K."/>
            <person name="Salamov A."/>
            <person name="Andreopoulos B."/>
            <person name="Baker S."/>
            <person name="Barry K."/>
            <person name="Bills G."/>
            <person name="Bluhm B."/>
            <person name="Cannon C."/>
            <person name="Castanera R."/>
            <person name="Culley D."/>
            <person name="Daum C."/>
            <person name="Ezra D."/>
            <person name="Gonzalez J."/>
            <person name="Henrissat B."/>
            <person name="Kuo A."/>
            <person name="Liang C."/>
            <person name="Lipzen A."/>
            <person name="Lutzoni F."/>
            <person name="Magnuson J."/>
            <person name="Mondo S."/>
            <person name="Nolan M."/>
            <person name="Ohm R."/>
            <person name="Pangilinan J."/>
            <person name="Park H.-J."/>
            <person name="Ramirez L."/>
            <person name="Alfaro M."/>
            <person name="Sun H."/>
            <person name="Tritt A."/>
            <person name="Yoshinaga Y."/>
            <person name="Zwiers L.-H."/>
            <person name="Turgeon B."/>
            <person name="Goodwin S."/>
            <person name="Spatafora J."/>
            <person name="Crous P."/>
            <person name="Grigoriev I."/>
        </authorList>
    </citation>
    <scope>NUCLEOTIDE SEQUENCE</scope>
    <source>
        <strain evidence="2">CBS 260.36</strain>
    </source>
</reference>